<dbReference type="Ensembl" id="ENSOKIT00005031925.1">
    <property type="protein sequence ID" value="ENSOKIP00005030197.1"/>
    <property type="gene ID" value="ENSOKIG00005012893.1"/>
</dbReference>
<dbReference type="GO" id="GO:0001961">
    <property type="term" value="P:positive regulation of cytokine-mediated signaling pathway"/>
    <property type="evidence" value="ECO:0007669"/>
    <property type="project" value="TreeGrafter"/>
</dbReference>
<dbReference type="GO" id="GO:0005737">
    <property type="term" value="C:cytoplasm"/>
    <property type="evidence" value="ECO:0007669"/>
    <property type="project" value="TreeGrafter"/>
</dbReference>
<evidence type="ECO:0000256" key="2">
    <source>
        <dbReference type="ARBA" id="ARBA00022525"/>
    </source>
</evidence>
<dbReference type="PROSITE" id="PS00484">
    <property type="entry name" value="THYROGLOBULIN_1_1"/>
    <property type="match status" value="1"/>
</dbReference>
<dbReference type="InterPro" id="IPR052001">
    <property type="entry name" value="MHC-II_Gamma/Thyroglobulin"/>
</dbReference>
<gene>
    <name evidence="10" type="primary">NDST1</name>
    <name evidence="10" type="synonym">cd74a</name>
</gene>
<keyword evidence="4" id="KW-0325">Glycoprotein</keyword>
<dbReference type="InterPro" id="IPR011988">
    <property type="entry name" value="MHC_II-assoc_invariant_trimer"/>
</dbReference>
<dbReference type="Pfam" id="PF09307">
    <property type="entry name" value="MHC2-interact"/>
    <property type="match status" value="1"/>
</dbReference>
<keyword evidence="8" id="KW-1133">Transmembrane helix</keyword>
<dbReference type="GO" id="GO:0006886">
    <property type="term" value="P:intracellular protein transport"/>
    <property type="evidence" value="ECO:0007669"/>
    <property type="project" value="InterPro"/>
</dbReference>
<evidence type="ECO:0000313" key="11">
    <source>
        <dbReference type="Proteomes" id="UP000694557"/>
    </source>
</evidence>
<keyword evidence="3 5" id="KW-1015">Disulfide bond</keyword>
<evidence type="ECO:0000256" key="8">
    <source>
        <dbReference type="SAM" id="Phobius"/>
    </source>
</evidence>
<keyword evidence="8" id="KW-0812">Transmembrane</keyword>
<dbReference type="PIRSF" id="PIRSF001992">
    <property type="entry name" value="CD74_antigen"/>
    <property type="match status" value="1"/>
</dbReference>
<dbReference type="InterPro" id="IPR043530">
    <property type="entry name" value="CD74_antigen"/>
</dbReference>
<feature type="disulfide bond" evidence="5">
    <location>
        <begin position="220"/>
        <end position="238"/>
    </location>
</feature>
<reference evidence="10" key="1">
    <citation type="submission" date="2025-08" db="UniProtKB">
        <authorList>
            <consortium name="Ensembl"/>
        </authorList>
    </citation>
    <scope>IDENTIFICATION</scope>
</reference>
<feature type="compositionally biased region" description="Basic and acidic residues" evidence="7">
    <location>
        <begin position="11"/>
        <end position="32"/>
    </location>
</feature>
<feature type="disulfide bond" evidence="5 6">
    <location>
        <begin position="249"/>
        <end position="256"/>
    </location>
</feature>
<evidence type="ECO:0000256" key="3">
    <source>
        <dbReference type="ARBA" id="ARBA00023157"/>
    </source>
</evidence>
<dbReference type="GO" id="GO:0042289">
    <property type="term" value="F:MHC class II protein binding"/>
    <property type="evidence" value="ECO:0007669"/>
    <property type="project" value="InterPro"/>
</dbReference>
<dbReference type="Gene3D" id="1.10.870.10">
    <property type="entry name" value="MHC class II-associated invariant chain, trimerisation domain"/>
    <property type="match status" value="1"/>
</dbReference>
<dbReference type="GO" id="GO:0004896">
    <property type="term" value="F:cytokine receptor activity"/>
    <property type="evidence" value="ECO:0007669"/>
    <property type="project" value="TreeGrafter"/>
</dbReference>
<keyword evidence="11" id="KW-1185">Reference proteome</keyword>
<keyword evidence="8" id="KW-0472">Membrane</keyword>
<dbReference type="PANTHER" id="PTHR14093">
    <property type="entry name" value="HLA CLASS II GAMMA CHAIN"/>
    <property type="match status" value="1"/>
</dbReference>
<evidence type="ECO:0000256" key="6">
    <source>
        <dbReference type="PROSITE-ProRule" id="PRU00500"/>
    </source>
</evidence>
<evidence type="ECO:0000259" key="9">
    <source>
        <dbReference type="PROSITE" id="PS51162"/>
    </source>
</evidence>
<dbReference type="CDD" id="cd00191">
    <property type="entry name" value="TY"/>
    <property type="match status" value="1"/>
</dbReference>
<protein>
    <submittedName>
        <fullName evidence="10">N-deacetylase/N-sulfotransferase (heparan glucosaminyl) 1a</fullName>
    </submittedName>
</protein>
<dbReference type="GO" id="GO:0060907">
    <property type="term" value="P:positive regulation of macrophage cytokine production"/>
    <property type="evidence" value="ECO:0007669"/>
    <property type="project" value="TreeGrafter"/>
</dbReference>
<dbReference type="AlphaFoldDB" id="A0A8C7M5J1"/>
<dbReference type="InterPro" id="IPR036613">
    <property type="entry name" value="MHCII_invariant_trimer_sf"/>
</dbReference>
<dbReference type="GO" id="GO:0043518">
    <property type="term" value="P:negative regulation of DNA damage response, signal transduction by p53 class mediator"/>
    <property type="evidence" value="ECO:0007669"/>
    <property type="project" value="TreeGrafter"/>
</dbReference>
<dbReference type="GO" id="GO:0019882">
    <property type="term" value="P:antigen processing and presentation"/>
    <property type="evidence" value="ECO:0007669"/>
    <property type="project" value="InterPro"/>
</dbReference>
<keyword evidence="2" id="KW-0964">Secreted</keyword>
<organism evidence="10 11">
    <name type="scientific">Oncorhynchus kisutch</name>
    <name type="common">Coho salmon</name>
    <name type="synonym">Salmo kisutch</name>
    <dbReference type="NCBI Taxonomy" id="8019"/>
    <lineage>
        <taxon>Eukaryota</taxon>
        <taxon>Metazoa</taxon>
        <taxon>Chordata</taxon>
        <taxon>Craniata</taxon>
        <taxon>Vertebrata</taxon>
        <taxon>Euteleostomi</taxon>
        <taxon>Actinopterygii</taxon>
        <taxon>Neopterygii</taxon>
        <taxon>Teleostei</taxon>
        <taxon>Protacanthopterygii</taxon>
        <taxon>Salmoniformes</taxon>
        <taxon>Salmonidae</taxon>
        <taxon>Salmoninae</taxon>
        <taxon>Oncorhynchus</taxon>
    </lineage>
</organism>
<comment type="subcellular location">
    <subcellularLocation>
        <location evidence="1">Secreted</location>
    </subcellularLocation>
</comment>
<accession>A0A8C7M5J1</accession>
<dbReference type="SUPFAM" id="SSF48305">
    <property type="entry name" value="Class II MHC-associated invariant chain ectoplasmic trimerization domain"/>
    <property type="match status" value="1"/>
</dbReference>
<feature type="transmembrane region" description="Helical" evidence="8">
    <location>
        <begin position="59"/>
        <end position="81"/>
    </location>
</feature>
<dbReference type="GO" id="GO:0002286">
    <property type="term" value="P:T cell activation involved in immune response"/>
    <property type="evidence" value="ECO:0007669"/>
    <property type="project" value="TreeGrafter"/>
</dbReference>
<evidence type="ECO:0000256" key="4">
    <source>
        <dbReference type="ARBA" id="ARBA00023180"/>
    </source>
</evidence>
<dbReference type="SMART" id="SM00211">
    <property type="entry name" value="TY"/>
    <property type="match status" value="1"/>
</dbReference>
<dbReference type="Pfam" id="PF00086">
    <property type="entry name" value="Thyroglobulin_1"/>
    <property type="match status" value="1"/>
</dbReference>
<dbReference type="PANTHER" id="PTHR14093:SF17">
    <property type="entry name" value="HLA CLASS II HISTOCOMPATIBILITY ANTIGEN GAMMA CHAIN"/>
    <property type="match status" value="1"/>
</dbReference>
<evidence type="ECO:0000313" key="10">
    <source>
        <dbReference type="Ensembl" id="ENSOKIP00005030197.1"/>
    </source>
</evidence>
<dbReference type="GO" id="GO:0070374">
    <property type="term" value="P:positive regulation of ERK1 and ERK2 cascade"/>
    <property type="evidence" value="ECO:0007669"/>
    <property type="project" value="TreeGrafter"/>
</dbReference>
<dbReference type="Gene3D" id="4.10.800.10">
    <property type="entry name" value="Thyroglobulin type-1"/>
    <property type="match status" value="1"/>
</dbReference>
<dbReference type="InterPro" id="IPR022339">
    <property type="entry name" value="MHC_II-assoc_invar_chain"/>
</dbReference>
<name>A0A8C7M5J1_ONCKI</name>
<dbReference type="InterPro" id="IPR015386">
    <property type="entry name" value="MHC_II-assoc_invar/CLIP_MHC-bd"/>
</dbReference>
<dbReference type="Pfam" id="PF08831">
    <property type="entry name" value="MHCassoc_trimer"/>
    <property type="match status" value="1"/>
</dbReference>
<feature type="disulfide bond" evidence="5">
    <location>
        <begin position="258"/>
        <end position="277"/>
    </location>
</feature>
<dbReference type="GO" id="GO:0009986">
    <property type="term" value="C:cell surface"/>
    <property type="evidence" value="ECO:0007669"/>
    <property type="project" value="TreeGrafter"/>
</dbReference>
<evidence type="ECO:0000256" key="7">
    <source>
        <dbReference type="SAM" id="MobiDB-lite"/>
    </source>
</evidence>
<dbReference type="InterPro" id="IPR000716">
    <property type="entry name" value="Thyroglobulin_1"/>
</dbReference>
<feature type="domain" description="Thyroglobulin type-1" evidence="9">
    <location>
        <begin position="217"/>
        <end position="277"/>
    </location>
</feature>
<dbReference type="Proteomes" id="UP000694557">
    <property type="component" value="Unassembled WGS sequence"/>
</dbReference>
<feature type="region of interest" description="Disordered" evidence="7">
    <location>
        <begin position="1"/>
        <end position="38"/>
    </location>
</feature>
<dbReference type="GO" id="GO:0002830">
    <property type="term" value="P:positive regulation of type 2 immune response"/>
    <property type="evidence" value="ECO:0007669"/>
    <property type="project" value="TreeGrafter"/>
</dbReference>
<evidence type="ECO:0000256" key="5">
    <source>
        <dbReference type="PIRSR" id="PIRSR001992-1"/>
    </source>
</evidence>
<dbReference type="GO" id="GO:1902166">
    <property type="term" value="P:negative regulation of intrinsic apoptotic signaling pathway in response to DNA damage by p53 class mediator"/>
    <property type="evidence" value="ECO:0007669"/>
    <property type="project" value="TreeGrafter"/>
</dbReference>
<dbReference type="GO" id="GO:0035718">
    <property type="term" value="F:macrophage migration inhibitory factor binding"/>
    <property type="evidence" value="ECO:0007669"/>
    <property type="project" value="InterPro"/>
</dbReference>
<reference evidence="10" key="2">
    <citation type="submission" date="2025-09" db="UniProtKB">
        <authorList>
            <consortium name="Ensembl"/>
        </authorList>
    </citation>
    <scope>IDENTIFICATION</scope>
</reference>
<dbReference type="GO" id="GO:0016020">
    <property type="term" value="C:membrane"/>
    <property type="evidence" value="ECO:0007669"/>
    <property type="project" value="InterPro"/>
</dbReference>
<sequence>MHEPPSQGALHKREGHGERERMEEQQQHDDALLGRTGSQDVILPMTATRGASNSRPLKIAGFTVLACLLLAGQAFTAYMVFNQRGQIHDMEKSNDNMRKQLRNRPPVAPVQMHMPMFNMPRLIDFTDEDTKTEKTPMTKLEATAIVSLEKQVKDLLQSPQLPQFNETFLANLQSLKRQMEEAEWKGFETWARNWLLFQMAQEKPPAPSTPQPAAGLQTKCNLEKSFHGHKLGAYLPQCDEQGNYLPMQCWHATGFCWCVDKNGKIIEGTSMRGRATCDRVPSRMAGFPRMMQLKEYKDE</sequence>
<proteinExistence type="predicted"/>
<dbReference type="GO" id="GO:0070206">
    <property type="term" value="P:protein trimerization"/>
    <property type="evidence" value="ECO:0007669"/>
    <property type="project" value="InterPro"/>
</dbReference>
<dbReference type="GO" id="GO:0005576">
    <property type="term" value="C:extracellular region"/>
    <property type="evidence" value="ECO:0007669"/>
    <property type="project" value="UniProtKB-SubCell"/>
</dbReference>
<dbReference type="PRINTS" id="PR01990">
    <property type="entry name" value="CD74ANTIGEN"/>
</dbReference>
<dbReference type="SUPFAM" id="SSF57610">
    <property type="entry name" value="Thyroglobulin type-1 domain"/>
    <property type="match status" value="1"/>
</dbReference>
<dbReference type="PROSITE" id="PS51162">
    <property type="entry name" value="THYROGLOBULIN_1_2"/>
    <property type="match status" value="1"/>
</dbReference>
<evidence type="ECO:0000256" key="1">
    <source>
        <dbReference type="ARBA" id="ARBA00004613"/>
    </source>
</evidence>
<comment type="caution">
    <text evidence="6">Lacks conserved residue(s) required for the propagation of feature annotation.</text>
</comment>
<dbReference type="GeneTree" id="ENSGT00940000157857"/>
<dbReference type="InterPro" id="IPR036857">
    <property type="entry name" value="Thyroglobulin_1_sf"/>
</dbReference>